<evidence type="ECO:0000313" key="10">
    <source>
        <dbReference type="EMBL" id="HIW92705.1"/>
    </source>
</evidence>
<keyword evidence="6 8" id="KW-1133">Transmembrane helix</keyword>
<dbReference type="EMBL" id="DXGC01000118">
    <property type="protein sequence ID" value="HIW92705.1"/>
    <property type="molecule type" value="Genomic_DNA"/>
</dbReference>
<gene>
    <name evidence="10" type="ORF">H9870_13715</name>
</gene>
<evidence type="ECO:0000256" key="4">
    <source>
        <dbReference type="ARBA" id="ARBA00022692"/>
    </source>
</evidence>
<reference evidence="10" key="1">
    <citation type="journal article" date="2021" name="PeerJ">
        <title>Extensive microbial diversity within the chicken gut microbiome revealed by metagenomics and culture.</title>
        <authorList>
            <person name="Gilroy R."/>
            <person name="Ravi A."/>
            <person name="Getino M."/>
            <person name="Pursley I."/>
            <person name="Horton D.L."/>
            <person name="Alikhan N.F."/>
            <person name="Baker D."/>
            <person name="Gharbi K."/>
            <person name="Hall N."/>
            <person name="Watson M."/>
            <person name="Adriaenssens E.M."/>
            <person name="Foster-Nyarko E."/>
            <person name="Jarju S."/>
            <person name="Secka A."/>
            <person name="Antonio M."/>
            <person name="Oren A."/>
            <person name="Chaudhuri R.R."/>
            <person name="La Ragione R."/>
            <person name="Hildebrand F."/>
            <person name="Pallen M.J."/>
        </authorList>
    </citation>
    <scope>NUCLEOTIDE SEQUENCE</scope>
    <source>
        <strain evidence="10">CHK32-1732</strain>
    </source>
</reference>
<sequence>MPEASYEERTPLRKKTKGAKPRLTTEHVNVVPNRKIIPAIRGTSVGNFMEWYDFGIYGYLTVTMSTVFTDGLPEEWKVLAVMLGFAVSYLVRPLGGIILGPLGDKIGRQKVLYATMVMMALSTALIGLLPTAAAIGGWALVMLYTLKLIQGFSTGGEYAGATTYIAEFSPDRRRGFFGSFLDMGSYLGFAAGALCVAITTWIVEGVSGVGAMTDYGWRIPFLTAIPLGIIAVYLRTRIPETPAFEDNMSEEAEEIVKDSDDPLARLSLAGVVRHHWRALLIGFTIVAATNTAGYALTSYMPVYLEEQIGMHSASAAAVTAPVLIVMSLSLPFIGMLSDNKGRKKVYAAAVVSALVLLIPAFLIMNTGSTGAVVVALCLVAIPTGLYVALSASALPALFPTASRFSGMGISYNLAVSLFGGTTPLITQALLQWTGLDIIPAIYIMVFSALAGIALLFMTESSKRPLVGSFPTVETDKEAEALVKGQEDDPTLDFDTMPFSDEERAAVEEKVTAS</sequence>
<evidence type="ECO:0000259" key="9">
    <source>
        <dbReference type="PROSITE" id="PS50850"/>
    </source>
</evidence>
<dbReference type="InterPro" id="IPR005829">
    <property type="entry name" value="Sugar_transporter_CS"/>
</dbReference>
<feature type="transmembrane region" description="Helical" evidence="8">
    <location>
        <begin position="345"/>
        <end position="364"/>
    </location>
</feature>
<feature type="transmembrane region" description="Helical" evidence="8">
    <location>
        <begin position="183"/>
        <end position="203"/>
    </location>
</feature>
<keyword evidence="3" id="KW-1003">Cell membrane</keyword>
<dbReference type="Proteomes" id="UP000824190">
    <property type="component" value="Unassembled WGS sequence"/>
</dbReference>
<dbReference type="AlphaFoldDB" id="A0A9D1RSE1"/>
<dbReference type="InterPro" id="IPR036259">
    <property type="entry name" value="MFS_trans_sf"/>
</dbReference>
<feature type="domain" description="Major facilitator superfamily (MFS) profile" evidence="9">
    <location>
        <begin position="39"/>
        <end position="462"/>
    </location>
</feature>
<protein>
    <submittedName>
        <fullName evidence="10">MFS transporter</fullName>
    </submittedName>
</protein>
<reference evidence="10" key="2">
    <citation type="submission" date="2021-04" db="EMBL/GenBank/DDBJ databases">
        <authorList>
            <person name="Gilroy R."/>
        </authorList>
    </citation>
    <scope>NUCLEOTIDE SEQUENCE</scope>
    <source>
        <strain evidence="10">CHK32-1732</strain>
    </source>
</reference>
<dbReference type="PROSITE" id="PS50850">
    <property type="entry name" value="MFS"/>
    <property type="match status" value="1"/>
</dbReference>
<dbReference type="GO" id="GO:0005886">
    <property type="term" value="C:plasma membrane"/>
    <property type="evidence" value="ECO:0007669"/>
    <property type="project" value="UniProtKB-SubCell"/>
</dbReference>
<dbReference type="PANTHER" id="PTHR43528:SF1">
    <property type="entry name" value="ALPHA-KETOGLUTARATE PERMEASE"/>
    <property type="match status" value="1"/>
</dbReference>
<feature type="transmembrane region" description="Helical" evidence="8">
    <location>
        <begin position="437"/>
        <end position="457"/>
    </location>
</feature>
<organism evidence="10 11">
    <name type="scientific">Candidatus Corynebacterium avicola</name>
    <dbReference type="NCBI Taxonomy" id="2838527"/>
    <lineage>
        <taxon>Bacteria</taxon>
        <taxon>Bacillati</taxon>
        <taxon>Actinomycetota</taxon>
        <taxon>Actinomycetes</taxon>
        <taxon>Mycobacteriales</taxon>
        <taxon>Corynebacteriaceae</taxon>
        <taxon>Corynebacterium</taxon>
    </lineage>
</organism>
<keyword evidence="5" id="KW-0769">Symport</keyword>
<dbReference type="InterPro" id="IPR005828">
    <property type="entry name" value="MFS_sugar_transport-like"/>
</dbReference>
<feature type="transmembrane region" description="Helical" evidence="8">
    <location>
        <begin position="278"/>
        <end position="296"/>
    </location>
</feature>
<evidence type="ECO:0000256" key="5">
    <source>
        <dbReference type="ARBA" id="ARBA00022847"/>
    </source>
</evidence>
<dbReference type="SUPFAM" id="SSF103473">
    <property type="entry name" value="MFS general substrate transporter"/>
    <property type="match status" value="1"/>
</dbReference>
<feature type="transmembrane region" description="Helical" evidence="8">
    <location>
        <begin position="370"/>
        <end position="397"/>
    </location>
</feature>
<evidence type="ECO:0000256" key="3">
    <source>
        <dbReference type="ARBA" id="ARBA00022475"/>
    </source>
</evidence>
<evidence type="ECO:0000313" key="11">
    <source>
        <dbReference type="Proteomes" id="UP000824190"/>
    </source>
</evidence>
<evidence type="ECO:0000256" key="2">
    <source>
        <dbReference type="ARBA" id="ARBA00022448"/>
    </source>
</evidence>
<dbReference type="PANTHER" id="PTHR43528">
    <property type="entry name" value="ALPHA-KETOGLUTARATE PERMEASE"/>
    <property type="match status" value="1"/>
</dbReference>
<dbReference type="PROSITE" id="PS00217">
    <property type="entry name" value="SUGAR_TRANSPORT_2"/>
    <property type="match status" value="1"/>
</dbReference>
<feature type="transmembrane region" description="Helical" evidence="8">
    <location>
        <begin position="111"/>
        <end position="144"/>
    </location>
</feature>
<dbReference type="Gene3D" id="1.20.1250.20">
    <property type="entry name" value="MFS general substrate transporter like domains"/>
    <property type="match status" value="2"/>
</dbReference>
<evidence type="ECO:0000256" key="1">
    <source>
        <dbReference type="ARBA" id="ARBA00004651"/>
    </source>
</evidence>
<dbReference type="CDD" id="cd17366">
    <property type="entry name" value="MFS_ProP"/>
    <property type="match status" value="1"/>
</dbReference>
<accession>A0A9D1RSE1</accession>
<keyword evidence="4 8" id="KW-0812">Transmembrane</keyword>
<name>A0A9D1RSE1_9CORY</name>
<dbReference type="Pfam" id="PF00083">
    <property type="entry name" value="Sugar_tr"/>
    <property type="match status" value="1"/>
</dbReference>
<feature type="transmembrane region" description="Helical" evidence="8">
    <location>
        <begin position="215"/>
        <end position="234"/>
    </location>
</feature>
<keyword evidence="7 8" id="KW-0472">Membrane</keyword>
<feature type="transmembrane region" description="Helical" evidence="8">
    <location>
        <begin position="54"/>
        <end position="72"/>
    </location>
</feature>
<feature type="transmembrane region" description="Helical" evidence="8">
    <location>
        <begin position="79"/>
        <end position="99"/>
    </location>
</feature>
<feature type="transmembrane region" description="Helical" evidence="8">
    <location>
        <begin position="409"/>
        <end position="431"/>
    </location>
</feature>
<evidence type="ECO:0000256" key="6">
    <source>
        <dbReference type="ARBA" id="ARBA00022989"/>
    </source>
</evidence>
<dbReference type="GO" id="GO:0015293">
    <property type="term" value="F:symporter activity"/>
    <property type="evidence" value="ECO:0007669"/>
    <property type="project" value="UniProtKB-KW"/>
</dbReference>
<dbReference type="InterPro" id="IPR020846">
    <property type="entry name" value="MFS_dom"/>
</dbReference>
<proteinExistence type="predicted"/>
<evidence type="ECO:0000256" key="8">
    <source>
        <dbReference type="SAM" id="Phobius"/>
    </source>
</evidence>
<comment type="caution">
    <text evidence="10">The sequence shown here is derived from an EMBL/GenBank/DDBJ whole genome shotgun (WGS) entry which is preliminary data.</text>
</comment>
<keyword evidence="2" id="KW-0813">Transport</keyword>
<dbReference type="InterPro" id="IPR051084">
    <property type="entry name" value="H+-coupled_symporters"/>
</dbReference>
<feature type="transmembrane region" description="Helical" evidence="8">
    <location>
        <begin position="308"/>
        <end position="333"/>
    </location>
</feature>
<evidence type="ECO:0000256" key="7">
    <source>
        <dbReference type="ARBA" id="ARBA00023136"/>
    </source>
</evidence>
<comment type="subcellular location">
    <subcellularLocation>
        <location evidence="1">Cell membrane</location>
        <topology evidence="1">Multi-pass membrane protein</topology>
    </subcellularLocation>
</comment>